<evidence type="ECO:0000313" key="2">
    <source>
        <dbReference type="Proteomes" id="UP001221757"/>
    </source>
</evidence>
<sequence>MPADPKNHFLWLIQPVLQQRADRSVFKPYLGIADGWGNVTCQEFSGYIVVGRSLGKISEWNWDSVTRCCWRVVCPPFEITITSTRSSAESRLTGKKYEDLINILGLCAAGYVPQLFSVVFPNPEVI</sequence>
<keyword evidence="2" id="KW-1185">Reference proteome</keyword>
<protein>
    <submittedName>
        <fullName evidence="1">Uncharacterized protein</fullName>
    </submittedName>
</protein>
<dbReference type="Proteomes" id="UP001221757">
    <property type="component" value="Unassembled WGS sequence"/>
</dbReference>
<name>A0AAD7GU93_MYCRO</name>
<gene>
    <name evidence="1" type="ORF">B0H17DRAFT_1037933</name>
</gene>
<organism evidence="1 2">
    <name type="scientific">Mycena rosella</name>
    <name type="common">Pink bonnet</name>
    <name type="synonym">Agaricus rosellus</name>
    <dbReference type="NCBI Taxonomy" id="1033263"/>
    <lineage>
        <taxon>Eukaryota</taxon>
        <taxon>Fungi</taxon>
        <taxon>Dikarya</taxon>
        <taxon>Basidiomycota</taxon>
        <taxon>Agaricomycotina</taxon>
        <taxon>Agaricomycetes</taxon>
        <taxon>Agaricomycetidae</taxon>
        <taxon>Agaricales</taxon>
        <taxon>Marasmiineae</taxon>
        <taxon>Mycenaceae</taxon>
        <taxon>Mycena</taxon>
    </lineage>
</organism>
<reference evidence="1" key="1">
    <citation type="submission" date="2023-03" db="EMBL/GenBank/DDBJ databases">
        <title>Massive genome expansion in bonnet fungi (Mycena s.s.) driven by repeated elements and novel gene families across ecological guilds.</title>
        <authorList>
            <consortium name="Lawrence Berkeley National Laboratory"/>
            <person name="Harder C.B."/>
            <person name="Miyauchi S."/>
            <person name="Viragh M."/>
            <person name="Kuo A."/>
            <person name="Thoen E."/>
            <person name="Andreopoulos B."/>
            <person name="Lu D."/>
            <person name="Skrede I."/>
            <person name="Drula E."/>
            <person name="Henrissat B."/>
            <person name="Morin E."/>
            <person name="Kohler A."/>
            <person name="Barry K."/>
            <person name="LaButti K."/>
            <person name="Morin E."/>
            <person name="Salamov A."/>
            <person name="Lipzen A."/>
            <person name="Mereny Z."/>
            <person name="Hegedus B."/>
            <person name="Baldrian P."/>
            <person name="Stursova M."/>
            <person name="Weitz H."/>
            <person name="Taylor A."/>
            <person name="Grigoriev I.V."/>
            <person name="Nagy L.G."/>
            <person name="Martin F."/>
            <person name="Kauserud H."/>
        </authorList>
    </citation>
    <scope>NUCLEOTIDE SEQUENCE</scope>
    <source>
        <strain evidence="1">CBHHK067</strain>
    </source>
</reference>
<evidence type="ECO:0000313" key="1">
    <source>
        <dbReference type="EMBL" id="KAJ7705429.1"/>
    </source>
</evidence>
<proteinExistence type="predicted"/>
<dbReference type="AlphaFoldDB" id="A0AAD7GU93"/>
<accession>A0AAD7GU93</accession>
<dbReference type="EMBL" id="JARKIE010000008">
    <property type="protein sequence ID" value="KAJ7705429.1"/>
    <property type="molecule type" value="Genomic_DNA"/>
</dbReference>
<comment type="caution">
    <text evidence="1">The sequence shown here is derived from an EMBL/GenBank/DDBJ whole genome shotgun (WGS) entry which is preliminary data.</text>
</comment>